<dbReference type="Proteomes" id="UP000296049">
    <property type="component" value="Unassembled WGS sequence"/>
</dbReference>
<keyword evidence="3" id="KW-1185">Reference proteome</keyword>
<organism evidence="2 3">
    <name type="scientific">Anas platyrhynchos</name>
    <name type="common">Mallard</name>
    <name type="synonym">Anas boschas</name>
    <dbReference type="NCBI Taxonomy" id="8839"/>
    <lineage>
        <taxon>Eukaryota</taxon>
        <taxon>Metazoa</taxon>
        <taxon>Chordata</taxon>
        <taxon>Craniata</taxon>
        <taxon>Vertebrata</taxon>
        <taxon>Euteleostomi</taxon>
        <taxon>Archelosauria</taxon>
        <taxon>Archosauria</taxon>
        <taxon>Dinosauria</taxon>
        <taxon>Saurischia</taxon>
        <taxon>Theropoda</taxon>
        <taxon>Coelurosauria</taxon>
        <taxon>Aves</taxon>
        <taxon>Neognathae</taxon>
        <taxon>Galloanserae</taxon>
        <taxon>Anseriformes</taxon>
        <taxon>Anatidae</taxon>
        <taxon>Anatinae</taxon>
        <taxon>Anas</taxon>
    </lineage>
</organism>
<accession>R0LLB5</accession>
<proteinExistence type="predicted"/>
<evidence type="ECO:0000256" key="1">
    <source>
        <dbReference type="SAM" id="MobiDB-lite"/>
    </source>
</evidence>
<feature type="region of interest" description="Disordered" evidence="1">
    <location>
        <begin position="87"/>
        <end position="107"/>
    </location>
</feature>
<dbReference type="EMBL" id="KB742963">
    <property type="protein sequence ID" value="EOB02460.1"/>
    <property type="molecule type" value="Genomic_DNA"/>
</dbReference>
<evidence type="ECO:0000313" key="2">
    <source>
        <dbReference type="EMBL" id="EOB02460.1"/>
    </source>
</evidence>
<dbReference type="AlphaFoldDB" id="R0LLB5"/>
<protein>
    <submittedName>
        <fullName evidence="2">Uncharacterized protein</fullName>
    </submittedName>
</protein>
<evidence type="ECO:0000313" key="3">
    <source>
        <dbReference type="Proteomes" id="UP000296049"/>
    </source>
</evidence>
<name>R0LLB5_ANAPL</name>
<reference evidence="3" key="1">
    <citation type="journal article" date="2013" name="Nat. Genet.">
        <title>The duck genome and transcriptome provide insight into an avian influenza virus reservoir species.</title>
        <authorList>
            <person name="Huang Y."/>
            <person name="Li Y."/>
            <person name="Burt D.W."/>
            <person name="Chen H."/>
            <person name="Zhang Y."/>
            <person name="Qian W."/>
            <person name="Kim H."/>
            <person name="Gan S."/>
            <person name="Zhao Y."/>
            <person name="Li J."/>
            <person name="Yi K."/>
            <person name="Feng H."/>
            <person name="Zhu P."/>
            <person name="Li B."/>
            <person name="Liu Q."/>
            <person name="Fairley S."/>
            <person name="Magor K.E."/>
            <person name="Du Z."/>
            <person name="Hu X."/>
            <person name="Goodman L."/>
            <person name="Tafer H."/>
            <person name="Vignal A."/>
            <person name="Lee T."/>
            <person name="Kim K.W."/>
            <person name="Sheng Z."/>
            <person name="An Y."/>
            <person name="Searle S."/>
            <person name="Herrero J."/>
            <person name="Groenen M.A."/>
            <person name="Crooijmans R.P."/>
            <person name="Faraut T."/>
            <person name="Cai Q."/>
            <person name="Webster R.G."/>
            <person name="Aldridge J.R."/>
            <person name="Warren W.C."/>
            <person name="Bartschat S."/>
            <person name="Kehr S."/>
            <person name="Marz M."/>
            <person name="Stadler P.F."/>
            <person name="Smith J."/>
            <person name="Kraus R.H."/>
            <person name="Zhao Y."/>
            <person name="Ren L."/>
            <person name="Fei J."/>
            <person name="Morisson M."/>
            <person name="Kaiser P."/>
            <person name="Griffin D.K."/>
            <person name="Rao M."/>
            <person name="Pitel F."/>
            <person name="Wang J."/>
            <person name="Li N."/>
        </authorList>
    </citation>
    <scope>NUCLEOTIDE SEQUENCE [LARGE SCALE GENOMIC DNA]</scope>
</reference>
<sequence>MCSAPFVNNIDDSKRVEQNSCSCIIVAPPGSVKMCVLGVGTDTVLPSSIQEGRTGTCVSRMPQSLSVRAQLLGLLITGLKSINKSSDRKLGRAAEEKPNRQADNSKKYSFESGVQSGAIMSDVTIVKEGWVQKRGNFLLVHTATAISNSQCKSLPLVLLHLCLGRSCEVRGVAGSASLLAVLTLVEPVMLYVELSLSIALPKEELGGKNFDAKRTSTAEECRGVRSQGFYGNEGEMPAALSHDSVASPDSLRNSQLASTCFNLYSTSARSVDRPPPVTSCSGSSILRAACRPLPPWELDVRAATALRCVRVVKVPYKRRKYITAAENLELLKTEGCADAMKG</sequence>
<gene>
    <name evidence="2" type="ORF">Anapl_11354</name>
</gene>